<feature type="compositionally biased region" description="Basic and acidic residues" evidence="3">
    <location>
        <begin position="376"/>
        <end position="401"/>
    </location>
</feature>
<evidence type="ECO:0000313" key="5">
    <source>
        <dbReference type="Proteomes" id="UP001626550"/>
    </source>
</evidence>
<gene>
    <name evidence="4" type="ORF">Ciccas_010213</name>
</gene>
<feature type="region of interest" description="Disordered" evidence="3">
    <location>
        <begin position="376"/>
        <end position="407"/>
    </location>
</feature>
<accession>A0ABD2PZD0</accession>
<feature type="region of interest" description="Disordered" evidence="3">
    <location>
        <begin position="889"/>
        <end position="951"/>
    </location>
</feature>
<dbReference type="PANTHER" id="PTHR45615">
    <property type="entry name" value="MYOSIN HEAVY CHAIN, NON-MUSCLE"/>
    <property type="match status" value="1"/>
</dbReference>
<feature type="region of interest" description="Disordered" evidence="3">
    <location>
        <begin position="450"/>
        <end position="473"/>
    </location>
</feature>
<protein>
    <submittedName>
        <fullName evidence="4">Uncharacterized protein</fullName>
    </submittedName>
</protein>
<keyword evidence="2" id="KW-0175">Coiled coil</keyword>
<sequence>MEPPVEINMEGMSLDEKCNILYEENKKLKIDLSSLQLSNRSLVNQNRDVKKKVMDYRLQISDLEGRLKKLESVSQDLVDAQNQCESMRIALDKAETSVSSIEYRATQAEEKLQKKERDHEKVNAALKEMEDRLKTVSGERESLSQKTAKLEADLSEALNQVKDFDKCKQQLGAKTELLDKLLSSSGTESSDISAENSAALAAANSYFQQQQAQLEQELTDTQSQLKHALENVNTTTSSLTELQTQFDAVQKEQKELTEKCQSQETKIKDLTAQQKKMKDARIIGPAMPPWIAGAEKKSRPEQPTEQSTMQTLENDDSTTLKNKILNLEKQVNELNNLLTYREDVILRIHEEISKKASQLEALEVERSSLKAQVEIMKKESGNKRGAPEVEKKDKKEKKETPDNGAQIAELEAECERLRAKRDREYQRRKRVEAELDEFEQEINKQREKLKQMEEAMEKRKNAPTAAGDKDEKSKIAALQSTLSQLRMDNEAKRSEMFDLRSKFEDKCNAFDKISGEMKRKEAKSSELEQKLHGTEEELEQTKKDLEFVRCQVVRGGPEVQRLQGDVKTLETSNAFLKAELEGTKEQLLQVQENLEPKVSYVKIAPQDQEELDVVCRKLTELERLYSQSQQANHSKETENGNLKVKMEESETRIKSLEEEVKELQAAGGKKRKREEEAAAADTKRSRRSRFEEDDSSTTYCSNCAKTRAKLIETESQLKAALERESSLRSQLKDFKAAGGKAGETQSQLTTHRRNLKLTCEAAERLLSALGPSMYDDPAWRKIVQSLRAGWNTGKPVKVGVDRMGNKYFEQPINPASQQRHASRSQRYVLLPEQSELDQPWMSLSGNLPNVPNEWNMWLRHQREQPPTEEEIAKNEKMIQTRRERGRLFEEQHEKERREMIERGELHEDDQSEEKRNAFPVYKDVELRAGDGSIDDRTAGRAGLRQVEEEKK</sequence>
<feature type="compositionally biased region" description="Basic and acidic residues" evidence="3">
    <location>
        <begin position="450"/>
        <end position="460"/>
    </location>
</feature>
<feature type="compositionally biased region" description="Basic and acidic residues" evidence="3">
    <location>
        <begin position="889"/>
        <end position="905"/>
    </location>
</feature>
<dbReference type="InterPro" id="IPR007763">
    <property type="entry name" value="NDUFA12"/>
</dbReference>
<proteinExistence type="inferred from homology"/>
<feature type="coiled-coil region" evidence="2">
    <location>
        <begin position="46"/>
        <end position="160"/>
    </location>
</feature>
<dbReference type="Pfam" id="PF05071">
    <property type="entry name" value="NDUFA12"/>
    <property type="match status" value="1"/>
</dbReference>
<comment type="similarity">
    <text evidence="1">Belongs to the complex I NDUFA12 subunit family.</text>
</comment>
<dbReference type="EMBL" id="JBJKFK010002367">
    <property type="protein sequence ID" value="KAL3311211.1"/>
    <property type="molecule type" value="Genomic_DNA"/>
</dbReference>
<feature type="compositionally biased region" description="Basic and acidic residues" evidence="3">
    <location>
        <begin position="633"/>
        <end position="650"/>
    </location>
</feature>
<feature type="compositionally biased region" description="Polar residues" evidence="3">
    <location>
        <begin position="303"/>
        <end position="317"/>
    </location>
</feature>
<evidence type="ECO:0000256" key="1">
    <source>
        <dbReference type="ARBA" id="ARBA00007355"/>
    </source>
</evidence>
<feature type="region of interest" description="Disordered" evidence="3">
    <location>
        <begin position="663"/>
        <end position="698"/>
    </location>
</feature>
<feature type="region of interest" description="Disordered" evidence="3">
    <location>
        <begin position="291"/>
        <end position="317"/>
    </location>
</feature>
<reference evidence="4 5" key="1">
    <citation type="submission" date="2024-11" db="EMBL/GenBank/DDBJ databases">
        <title>Adaptive evolution of stress response genes in parasites aligns with host niche diversity.</title>
        <authorList>
            <person name="Hahn C."/>
            <person name="Resl P."/>
        </authorList>
    </citation>
    <scope>NUCLEOTIDE SEQUENCE [LARGE SCALE GENOMIC DNA]</scope>
    <source>
        <strain evidence="4">EGGRZ-B1_66</strain>
        <tissue evidence="4">Body</tissue>
    </source>
</reference>
<comment type="caution">
    <text evidence="4">The sequence shown here is derived from an EMBL/GenBank/DDBJ whole genome shotgun (WGS) entry which is preliminary data.</text>
</comment>
<feature type="compositionally biased region" description="Basic and acidic residues" evidence="3">
    <location>
        <begin position="912"/>
        <end position="938"/>
    </location>
</feature>
<keyword evidence="5" id="KW-1185">Reference proteome</keyword>
<evidence type="ECO:0000313" key="4">
    <source>
        <dbReference type="EMBL" id="KAL3311211.1"/>
    </source>
</evidence>
<feature type="region of interest" description="Disordered" evidence="3">
    <location>
        <begin position="625"/>
        <end position="650"/>
    </location>
</feature>
<evidence type="ECO:0000256" key="2">
    <source>
        <dbReference type="SAM" id="Coils"/>
    </source>
</evidence>
<feature type="coiled-coil region" evidence="2">
    <location>
        <begin position="211"/>
        <end position="280"/>
    </location>
</feature>
<dbReference type="AlphaFoldDB" id="A0ABD2PZD0"/>
<feature type="region of interest" description="Disordered" evidence="3">
    <location>
        <begin position="517"/>
        <end position="538"/>
    </location>
</feature>
<organism evidence="4 5">
    <name type="scientific">Cichlidogyrus casuarinus</name>
    <dbReference type="NCBI Taxonomy" id="1844966"/>
    <lineage>
        <taxon>Eukaryota</taxon>
        <taxon>Metazoa</taxon>
        <taxon>Spiralia</taxon>
        <taxon>Lophotrochozoa</taxon>
        <taxon>Platyhelminthes</taxon>
        <taxon>Monogenea</taxon>
        <taxon>Monopisthocotylea</taxon>
        <taxon>Dactylogyridea</taxon>
        <taxon>Ancyrocephalidae</taxon>
        <taxon>Cichlidogyrus</taxon>
    </lineage>
</organism>
<evidence type="ECO:0000256" key="3">
    <source>
        <dbReference type="SAM" id="MobiDB-lite"/>
    </source>
</evidence>
<name>A0ABD2PZD0_9PLAT</name>
<dbReference type="PANTHER" id="PTHR45615:SF40">
    <property type="entry name" value="MYOSIN HEAVY CHAIN, NON-MUSCLE"/>
    <property type="match status" value="1"/>
</dbReference>
<dbReference type="Gene3D" id="1.10.287.1490">
    <property type="match status" value="2"/>
</dbReference>
<dbReference type="Proteomes" id="UP001626550">
    <property type="component" value="Unassembled WGS sequence"/>
</dbReference>